<reference evidence="1" key="1">
    <citation type="submission" date="2023-10" db="EMBL/GenBank/DDBJ databases">
        <title>Genome assembly of Pristionchus species.</title>
        <authorList>
            <person name="Yoshida K."/>
            <person name="Sommer R.J."/>
        </authorList>
    </citation>
    <scope>NUCLEOTIDE SEQUENCE</scope>
    <source>
        <strain evidence="1">RS5133</strain>
    </source>
</reference>
<feature type="non-terminal residue" evidence="1">
    <location>
        <position position="74"/>
    </location>
</feature>
<gene>
    <name evidence="1" type="ORF">PFISCL1PPCAC_28163</name>
</gene>
<dbReference type="EMBL" id="BTSY01000007">
    <property type="protein sequence ID" value="GMT36866.1"/>
    <property type="molecule type" value="Genomic_DNA"/>
</dbReference>
<dbReference type="Proteomes" id="UP001432322">
    <property type="component" value="Unassembled WGS sequence"/>
</dbReference>
<evidence type="ECO:0000313" key="2">
    <source>
        <dbReference type="Proteomes" id="UP001432322"/>
    </source>
</evidence>
<evidence type="ECO:0008006" key="3">
    <source>
        <dbReference type="Google" id="ProtNLM"/>
    </source>
</evidence>
<protein>
    <recommendedName>
        <fullName evidence="3">F-box domain-containing protein</fullName>
    </recommendedName>
</protein>
<feature type="non-terminal residue" evidence="1">
    <location>
        <position position="1"/>
    </location>
</feature>
<comment type="caution">
    <text evidence="1">The sequence shown here is derived from an EMBL/GenBank/DDBJ whole genome shotgun (WGS) entry which is preliminary data.</text>
</comment>
<accession>A0AAV5WXS0</accession>
<keyword evidence="2" id="KW-1185">Reference proteome</keyword>
<name>A0AAV5WXS0_9BILA</name>
<sequence length="74" mass="8709">RIVNIHLHEEIISDDHSYTQSVLLRLVCKRWNTLLNDVKNIRLLKNLRLPVLDFILCRVGCGYGIRVSDNMHRV</sequence>
<organism evidence="1 2">
    <name type="scientific">Pristionchus fissidentatus</name>
    <dbReference type="NCBI Taxonomy" id="1538716"/>
    <lineage>
        <taxon>Eukaryota</taxon>
        <taxon>Metazoa</taxon>
        <taxon>Ecdysozoa</taxon>
        <taxon>Nematoda</taxon>
        <taxon>Chromadorea</taxon>
        <taxon>Rhabditida</taxon>
        <taxon>Rhabditina</taxon>
        <taxon>Diplogasteromorpha</taxon>
        <taxon>Diplogasteroidea</taxon>
        <taxon>Neodiplogasteridae</taxon>
        <taxon>Pristionchus</taxon>
    </lineage>
</organism>
<dbReference type="AlphaFoldDB" id="A0AAV5WXS0"/>
<evidence type="ECO:0000313" key="1">
    <source>
        <dbReference type="EMBL" id="GMT36866.1"/>
    </source>
</evidence>
<proteinExistence type="predicted"/>